<dbReference type="AlphaFoldDB" id="A9GB89"/>
<keyword evidence="2" id="KW-0472">Membrane</keyword>
<dbReference type="InterPro" id="IPR011990">
    <property type="entry name" value="TPR-like_helical_dom_sf"/>
</dbReference>
<dbReference type="Proteomes" id="UP000002139">
    <property type="component" value="Chromosome"/>
</dbReference>
<feature type="transmembrane region" description="Helical" evidence="2">
    <location>
        <begin position="276"/>
        <end position="297"/>
    </location>
</feature>
<evidence type="ECO:0008006" key="6">
    <source>
        <dbReference type="Google" id="ProtNLM"/>
    </source>
</evidence>
<evidence type="ECO:0000313" key="4">
    <source>
        <dbReference type="EMBL" id="CAN92973.1"/>
    </source>
</evidence>
<organism evidence="4 5">
    <name type="scientific">Sorangium cellulosum (strain So ce56)</name>
    <name type="common">Polyangium cellulosum (strain So ce56)</name>
    <dbReference type="NCBI Taxonomy" id="448385"/>
    <lineage>
        <taxon>Bacteria</taxon>
        <taxon>Pseudomonadati</taxon>
        <taxon>Myxococcota</taxon>
        <taxon>Polyangia</taxon>
        <taxon>Polyangiales</taxon>
        <taxon>Polyangiaceae</taxon>
        <taxon>Sorangium</taxon>
    </lineage>
</organism>
<keyword evidence="5" id="KW-1185">Reference proteome</keyword>
<evidence type="ECO:0000256" key="2">
    <source>
        <dbReference type="SAM" id="Phobius"/>
    </source>
</evidence>
<dbReference type="HOGENOM" id="CLU_052651_1_0_7"/>
<dbReference type="SUPFAM" id="SSF48452">
    <property type="entry name" value="TPR-like"/>
    <property type="match status" value="1"/>
</dbReference>
<evidence type="ECO:0000313" key="5">
    <source>
        <dbReference type="Proteomes" id="UP000002139"/>
    </source>
</evidence>
<evidence type="ECO:0000256" key="3">
    <source>
        <dbReference type="SAM" id="SignalP"/>
    </source>
</evidence>
<protein>
    <recommendedName>
        <fullName evidence="6">PEGA domain-containing protein</fullName>
    </recommendedName>
</protein>
<proteinExistence type="predicted"/>
<dbReference type="KEGG" id="scl:sce2814"/>
<dbReference type="EMBL" id="AM746676">
    <property type="protein sequence ID" value="CAN92973.1"/>
    <property type="molecule type" value="Genomic_DNA"/>
</dbReference>
<dbReference type="eggNOG" id="COG4700">
    <property type="taxonomic scope" value="Bacteria"/>
</dbReference>
<name>A9GB89_SORC5</name>
<keyword evidence="3" id="KW-0732">Signal</keyword>
<dbReference type="STRING" id="448385.sce2814"/>
<evidence type="ECO:0000256" key="1">
    <source>
        <dbReference type="SAM" id="MobiDB-lite"/>
    </source>
</evidence>
<reference evidence="4 5" key="1">
    <citation type="journal article" date="2007" name="Nat. Biotechnol.">
        <title>Complete genome sequence of the myxobacterium Sorangium cellulosum.</title>
        <authorList>
            <person name="Schneiker S."/>
            <person name="Perlova O."/>
            <person name="Kaiser O."/>
            <person name="Gerth K."/>
            <person name="Alici A."/>
            <person name="Altmeyer M.O."/>
            <person name="Bartels D."/>
            <person name="Bekel T."/>
            <person name="Beyer S."/>
            <person name="Bode E."/>
            <person name="Bode H.B."/>
            <person name="Bolten C.J."/>
            <person name="Choudhuri J.V."/>
            <person name="Doss S."/>
            <person name="Elnakady Y.A."/>
            <person name="Frank B."/>
            <person name="Gaigalat L."/>
            <person name="Goesmann A."/>
            <person name="Groeger C."/>
            <person name="Gross F."/>
            <person name="Jelsbak L."/>
            <person name="Jelsbak L."/>
            <person name="Kalinowski J."/>
            <person name="Kegler C."/>
            <person name="Knauber T."/>
            <person name="Konietzny S."/>
            <person name="Kopp M."/>
            <person name="Krause L."/>
            <person name="Krug D."/>
            <person name="Linke B."/>
            <person name="Mahmud T."/>
            <person name="Martinez-Arias R."/>
            <person name="McHardy A.C."/>
            <person name="Merai M."/>
            <person name="Meyer F."/>
            <person name="Mormann S."/>
            <person name="Munoz-Dorado J."/>
            <person name="Perez J."/>
            <person name="Pradella S."/>
            <person name="Rachid S."/>
            <person name="Raddatz G."/>
            <person name="Rosenau F."/>
            <person name="Rueckert C."/>
            <person name="Sasse F."/>
            <person name="Scharfe M."/>
            <person name="Schuster S.C."/>
            <person name="Suen G."/>
            <person name="Treuner-Lange A."/>
            <person name="Velicer G.J."/>
            <person name="Vorholter F.-J."/>
            <person name="Weissman K.J."/>
            <person name="Welch R.D."/>
            <person name="Wenzel S.C."/>
            <person name="Whitworth D.E."/>
            <person name="Wilhelm S."/>
            <person name="Wittmann C."/>
            <person name="Bloecker H."/>
            <person name="Puehler A."/>
            <person name="Mueller R."/>
        </authorList>
    </citation>
    <scope>NUCLEOTIDE SEQUENCE [LARGE SCALE GENOMIC DNA]</scope>
    <source>
        <strain evidence="5">So ce56</strain>
    </source>
</reference>
<feature type="region of interest" description="Disordered" evidence="1">
    <location>
        <begin position="158"/>
        <end position="177"/>
    </location>
</feature>
<keyword evidence="2" id="KW-0812">Transmembrane</keyword>
<feature type="chain" id="PRO_5002738979" description="PEGA domain-containing protein" evidence="3">
    <location>
        <begin position="31"/>
        <end position="334"/>
    </location>
</feature>
<sequence>MPQNMTRRLRRMAPLALVLWPLAAATPAAAQDSAAAEALFDRGLAEMEAGRYETGCGAIAESHRIEPKPGALFTLAICESRWGRVASAFAHFGEYLALHEQLTPEQKRRQGERPKVAREEREKLAPLVPELALSLPPGAPAGTVVKRDGRAVDSAALGASEPVDPGEHVVSTQAPGGPVQETRIHLAHGEKKRVELLVSGAPAPSAERLSGRRAAVYAAGGVGVAGLVLGGVTGALTLGKKSVVRDHCGSGIGLSDPTACDPTGLDAAESASTTGLVSTIGFGVGLAGLGAAAVLYLTEPQQSDMTAGAPSRRIRAGVLAAGPEGVVLGASGSW</sequence>
<dbReference type="BioCyc" id="SCEL448385:SCE_RS14435-MONOMER"/>
<feature type="signal peptide" evidence="3">
    <location>
        <begin position="1"/>
        <end position="30"/>
    </location>
</feature>
<keyword evidence="2" id="KW-1133">Transmembrane helix</keyword>
<accession>A9GB89</accession>
<gene>
    <name evidence="4" type="ordered locus">sce2814</name>
</gene>